<reference evidence="2 3" key="1">
    <citation type="journal article" date="2023" name="Hortic Res">
        <title>Pangenome of water caltrop reveals structural variations and asymmetric subgenome divergence after allopolyploidization.</title>
        <authorList>
            <person name="Zhang X."/>
            <person name="Chen Y."/>
            <person name="Wang L."/>
            <person name="Yuan Y."/>
            <person name="Fang M."/>
            <person name="Shi L."/>
            <person name="Lu R."/>
            <person name="Comes H.P."/>
            <person name="Ma Y."/>
            <person name="Chen Y."/>
            <person name="Huang G."/>
            <person name="Zhou Y."/>
            <person name="Zheng Z."/>
            <person name="Qiu Y."/>
        </authorList>
    </citation>
    <scope>NUCLEOTIDE SEQUENCE [LARGE SCALE GENOMIC DNA]</scope>
    <source>
        <strain evidence="2">F231</strain>
    </source>
</reference>
<proteinExistence type="predicted"/>
<keyword evidence="3" id="KW-1185">Reference proteome</keyword>
<feature type="compositionally biased region" description="Basic residues" evidence="1">
    <location>
        <begin position="107"/>
        <end position="125"/>
    </location>
</feature>
<name>A0AAN7QV73_TRANT</name>
<dbReference type="EMBL" id="JAXQNO010000018">
    <property type="protein sequence ID" value="KAK4777230.1"/>
    <property type="molecule type" value="Genomic_DNA"/>
</dbReference>
<comment type="caution">
    <text evidence="2">The sequence shown here is derived from an EMBL/GenBank/DDBJ whole genome shotgun (WGS) entry which is preliminary data.</text>
</comment>
<gene>
    <name evidence="2" type="ORF">SAY86_005918</name>
</gene>
<accession>A0AAN7QV73</accession>
<evidence type="ECO:0000313" key="3">
    <source>
        <dbReference type="Proteomes" id="UP001346149"/>
    </source>
</evidence>
<evidence type="ECO:0000256" key="1">
    <source>
        <dbReference type="SAM" id="MobiDB-lite"/>
    </source>
</evidence>
<evidence type="ECO:0000313" key="2">
    <source>
        <dbReference type="EMBL" id="KAK4777230.1"/>
    </source>
</evidence>
<protein>
    <submittedName>
        <fullName evidence="2">Uncharacterized protein</fullName>
    </submittedName>
</protein>
<sequence length="125" mass="14248">MVMQFRPDVSEEIGATCSPSCTWTLCQLNIWAVSTTVQFMIGFLETYIVRSERSHCSSLYDSQMESKSCTFELFGAFTRNLESKEINEISIKEQPLPLISCGGRGSVSRRKRRYPSGKRRSLYGK</sequence>
<dbReference type="AlphaFoldDB" id="A0AAN7QV73"/>
<dbReference type="Proteomes" id="UP001346149">
    <property type="component" value="Unassembled WGS sequence"/>
</dbReference>
<feature type="region of interest" description="Disordered" evidence="1">
    <location>
        <begin position="102"/>
        <end position="125"/>
    </location>
</feature>
<organism evidence="2 3">
    <name type="scientific">Trapa natans</name>
    <name type="common">Water chestnut</name>
    <dbReference type="NCBI Taxonomy" id="22666"/>
    <lineage>
        <taxon>Eukaryota</taxon>
        <taxon>Viridiplantae</taxon>
        <taxon>Streptophyta</taxon>
        <taxon>Embryophyta</taxon>
        <taxon>Tracheophyta</taxon>
        <taxon>Spermatophyta</taxon>
        <taxon>Magnoliopsida</taxon>
        <taxon>eudicotyledons</taxon>
        <taxon>Gunneridae</taxon>
        <taxon>Pentapetalae</taxon>
        <taxon>rosids</taxon>
        <taxon>malvids</taxon>
        <taxon>Myrtales</taxon>
        <taxon>Lythraceae</taxon>
        <taxon>Trapa</taxon>
    </lineage>
</organism>